<accession>A0A1E5VZF8</accession>
<reference evidence="2 3" key="1">
    <citation type="submission" date="2016-09" db="EMBL/GenBank/DDBJ databases">
        <title>The draft genome of Dichanthelium oligosanthes: A C3 panicoid grass species.</title>
        <authorList>
            <person name="Studer A.J."/>
            <person name="Schnable J.C."/>
            <person name="Brutnell T.P."/>
        </authorList>
    </citation>
    <scope>NUCLEOTIDE SEQUENCE [LARGE SCALE GENOMIC DNA]</scope>
    <source>
        <strain evidence="3">cv. Kellogg 1175</strain>
        <tissue evidence="2">Leaf</tissue>
    </source>
</reference>
<gene>
    <name evidence="2" type="ORF">BAE44_0008469</name>
</gene>
<dbReference type="GO" id="GO:0004523">
    <property type="term" value="F:RNA-DNA hybrid ribonuclease activity"/>
    <property type="evidence" value="ECO:0007669"/>
    <property type="project" value="InterPro"/>
</dbReference>
<dbReference type="InterPro" id="IPR044730">
    <property type="entry name" value="RNase_H-like_dom_plant"/>
</dbReference>
<evidence type="ECO:0000259" key="1">
    <source>
        <dbReference type="Pfam" id="PF13456"/>
    </source>
</evidence>
<keyword evidence="3" id="KW-1185">Reference proteome</keyword>
<comment type="caution">
    <text evidence="2">The sequence shown here is derived from an EMBL/GenBank/DDBJ whole genome shotgun (WGS) entry which is preliminary data.</text>
</comment>
<dbReference type="CDD" id="cd06222">
    <property type="entry name" value="RNase_H_like"/>
    <property type="match status" value="1"/>
</dbReference>
<name>A0A1E5VZF8_9POAL</name>
<dbReference type="GO" id="GO:0003676">
    <property type="term" value="F:nucleic acid binding"/>
    <property type="evidence" value="ECO:0007669"/>
    <property type="project" value="InterPro"/>
</dbReference>
<dbReference type="AlphaFoldDB" id="A0A1E5VZF8"/>
<dbReference type="InterPro" id="IPR002156">
    <property type="entry name" value="RNaseH_domain"/>
</dbReference>
<dbReference type="EMBL" id="LWDX02025486">
    <property type="protein sequence ID" value="OEL30512.1"/>
    <property type="molecule type" value="Genomic_DNA"/>
</dbReference>
<protein>
    <recommendedName>
        <fullName evidence="1">RNase H type-1 domain-containing protein</fullName>
    </recommendedName>
</protein>
<proteinExistence type="predicted"/>
<dbReference type="Pfam" id="PF13456">
    <property type="entry name" value="RVT_3"/>
    <property type="match status" value="1"/>
</dbReference>
<sequence>MAGAGTLLQCKMQRWQKVKARLAALHAISVCGSSHIQLESDSMILLTALTSNTYDQSVGRGLFREAREEIRQNFVNLEVNFAQRSCNLCAHELAPVALTWDLGHLSTYSD</sequence>
<organism evidence="2 3">
    <name type="scientific">Dichanthelium oligosanthes</name>
    <dbReference type="NCBI Taxonomy" id="888268"/>
    <lineage>
        <taxon>Eukaryota</taxon>
        <taxon>Viridiplantae</taxon>
        <taxon>Streptophyta</taxon>
        <taxon>Embryophyta</taxon>
        <taxon>Tracheophyta</taxon>
        <taxon>Spermatophyta</taxon>
        <taxon>Magnoliopsida</taxon>
        <taxon>Liliopsida</taxon>
        <taxon>Poales</taxon>
        <taxon>Poaceae</taxon>
        <taxon>PACMAD clade</taxon>
        <taxon>Panicoideae</taxon>
        <taxon>Panicodae</taxon>
        <taxon>Paniceae</taxon>
        <taxon>Dichantheliinae</taxon>
        <taxon>Dichanthelium</taxon>
    </lineage>
</organism>
<evidence type="ECO:0000313" key="2">
    <source>
        <dbReference type="EMBL" id="OEL30512.1"/>
    </source>
</evidence>
<feature type="domain" description="RNase H type-1" evidence="1">
    <location>
        <begin position="18"/>
        <end position="94"/>
    </location>
</feature>
<dbReference type="Proteomes" id="UP000095767">
    <property type="component" value="Unassembled WGS sequence"/>
</dbReference>
<evidence type="ECO:0000313" key="3">
    <source>
        <dbReference type="Proteomes" id="UP000095767"/>
    </source>
</evidence>